<accession>A0A838ZL05</accession>
<name>A0A838ZL05_9FLAO</name>
<evidence type="ECO:0000313" key="5">
    <source>
        <dbReference type="Proteomes" id="UP000552241"/>
    </source>
</evidence>
<dbReference type="Proteomes" id="UP000552241">
    <property type="component" value="Unassembled WGS sequence"/>
</dbReference>
<feature type="transmembrane region" description="Helical" evidence="2">
    <location>
        <begin position="6"/>
        <end position="32"/>
    </location>
</feature>
<gene>
    <name evidence="4" type="ORF">HU137_01195</name>
</gene>
<evidence type="ECO:0000259" key="3">
    <source>
        <dbReference type="Pfam" id="PF02397"/>
    </source>
</evidence>
<keyword evidence="2" id="KW-0472">Membrane</keyword>
<evidence type="ECO:0000256" key="2">
    <source>
        <dbReference type="SAM" id="Phobius"/>
    </source>
</evidence>
<reference evidence="4 5" key="1">
    <citation type="submission" date="2020-07" db="EMBL/GenBank/DDBJ databases">
        <title>Moheibacter lacus sp. nov., a member of the family Flavobacteriaceae isolated from freshwater lake sediment.</title>
        <authorList>
            <person name="Liu Y."/>
        </authorList>
    </citation>
    <scope>NUCLEOTIDE SEQUENCE [LARGE SCALE GENOMIC DNA]</scope>
    <source>
        <strain evidence="4 5">BDHS18</strain>
    </source>
</reference>
<comment type="caution">
    <text evidence="4">The sequence shown here is derived from an EMBL/GenBank/DDBJ whole genome shotgun (WGS) entry which is preliminary data.</text>
</comment>
<dbReference type="EMBL" id="JACDZE010000001">
    <property type="protein sequence ID" value="MBA5628380.1"/>
    <property type="molecule type" value="Genomic_DNA"/>
</dbReference>
<evidence type="ECO:0000313" key="4">
    <source>
        <dbReference type="EMBL" id="MBA5628380.1"/>
    </source>
</evidence>
<protein>
    <submittedName>
        <fullName evidence="4">Sugar transferase</fullName>
    </submittedName>
</protein>
<dbReference type="RefSeq" id="WP_182041982.1">
    <property type="nucleotide sequence ID" value="NZ_JACDZE010000001.1"/>
</dbReference>
<dbReference type="AlphaFoldDB" id="A0A838ZL05"/>
<feature type="domain" description="Bacterial sugar transferase" evidence="3">
    <location>
        <begin position="4"/>
        <end position="190"/>
    </location>
</feature>
<dbReference type="GO" id="GO:0016780">
    <property type="term" value="F:phosphotransferase activity, for other substituted phosphate groups"/>
    <property type="evidence" value="ECO:0007669"/>
    <property type="project" value="TreeGrafter"/>
</dbReference>
<evidence type="ECO:0000256" key="1">
    <source>
        <dbReference type="ARBA" id="ARBA00006464"/>
    </source>
</evidence>
<dbReference type="PANTHER" id="PTHR30576">
    <property type="entry name" value="COLANIC BIOSYNTHESIS UDP-GLUCOSE LIPID CARRIER TRANSFERASE"/>
    <property type="match status" value="1"/>
</dbReference>
<keyword evidence="2" id="KW-1133">Transmembrane helix</keyword>
<keyword evidence="4" id="KW-0808">Transferase</keyword>
<comment type="similarity">
    <text evidence="1">Belongs to the bacterial sugar transferase family.</text>
</comment>
<dbReference type="Pfam" id="PF02397">
    <property type="entry name" value="Bac_transf"/>
    <property type="match status" value="1"/>
</dbReference>
<keyword evidence="5" id="KW-1185">Reference proteome</keyword>
<dbReference type="PANTHER" id="PTHR30576:SF0">
    <property type="entry name" value="UNDECAPRENYL-PHOSPHATE N-ACETYLGALACTOSAMINYL 1-PHOSPHATE TRANSFERASE-RELATED"/>
    <property type="match status" value="1"/>
</dbReference>
<proteinExistence type="inferred from homology"/>
<sequence>MKVKALLDYALAILLLPVLLPIVFILILIATLDTGQFGLFSQIRVGKNAEFFKIFKIRSMKGKHEVDITTEKTHKITWFGQFLRNSKLDETPQIFNILLGQMSFVGPRPDVPGYADQLKDENRIILTVKPGITGPAQIAFQNEEEILNQVENPQRYNDEVLWPEKVRINKSYVENWTFSKDLNYLFQTIFNQSVSSNAFNRN</sequence>
<keyword evidence="2" id="KW-0812">Transmembrane</keyword>
<dbReference type="InterPro" id="IPR003362">
    <property type="entry name" value="Bact_transf"/>
</dbReference>
<organism evidence="4 5">
    <name type="scientific">Moheibacter lacus</name>
    <dbReference type="NCBI Taxonomy" id="2745851"/>
    <lineage>
        <taxon>Bacteria</taxon>
        <taxon>Pseudomonadati</taxon>
        <taxon>Bacteroidota</taxon>
        <taxon>Flavobacteriia</taxon>
        <taxon>Flavobacteriales</taxon>
        <taxon>Weeksellaceae</taxon>
        <taxon>Moheibacter</taxon>
    </lineage>
</organism>